<reference evidence="10 11" key="2">
    <citation type="submission" date="2019-09" db="EMBL/GenBank/DDBJ databases">
        <authorList>
            <person name="Jin C."/>
        </authorList>
    </citation>
    <scope>NUCLEOTIDE SEQUENCE [LARGE SCALE GENOMIC DNA]</scope>
    <source>
        <strain evidence="10 11">BN140002</strain>
    </source>
</reference>
<feature type="domain" description="Peptidase M16 C-terminal" evidence="9">
    <location>
        <begin position="215"/>
        <end position="398"/>
    </location>
</feature>
<dbReference type="Pfam" id="PF00675">
    <property type="entry name" value="Peptidase_M16"/>
    <property type="match status" value="1"/>
</dbReference>
<reference evidence="10 11" key="1">
    <citation type="submission" date="2019-09" db="EMBL/GenBank/DDBJ databases">
        <title>Salinarimonas rosea gen. nov., sp. nov., a new member of the a-2 subgroup of the Proteobacteria.</title>
        <authorList>
            <person name="Liu J."/>
        </authorList>
    </citation>
    <scope>NUCLEOTIDE SEQUENCE [LARGE SCALE GENOMIC DNA]</scope>
    <source>
        <strain evidence="10 11">BN140002</strain>
    </source>
</reference>
<comment type="similarity">
    <text evidence="1">Belongs to the peptidase M16 family.</text>
</comment>
<feature type="region of interest" description="Disordered" evidence="6">
    <location>
        <begin position="24"/>
        <end position="48"/>
    </location>
</feature>
<keyword evidence="11" id="KW-1185">Reference proteome</keyword>
<dbReference type="GO" id="GO:0008237">
    <property type="term" value="F:metallopeptidase activity"/>
    <property type="evidence" value="ECO:0007669"/>
    <property type="project" value="UniProtKB-KW"/>
</dbReference>
<keyword evidence="3" id="KW-0378">Hydrolase</keyword>
<dbReference type="AlphaFoldDB" id="A0A5B2V9R4"/>
<evidence type="ECO:0000313" key="10">
    <source>
        <dbReference type="EMBL" id="KAA2235325.1"/>
    </source>
</evidence>
<evidence type="ECO:0000256" key="7">
    <source>
        <dbReference type="SAM" id="SignalP"/>
    </source>
</evidence>
<feature type="signal peptide" evidence="7">
    <location>
        <begin position="1"/>
        <end position="23"/>
    </location>
</feature>
<dbReference type="InterPro" id="IPR011765">
    <property type="entry name" value="Pept_M16_N"/>
</dbReference>
<evidence type="ECO:0000256" key="5">
    <source>
        <dbReference type="ARBA" id="ARBA00023049"/>
    </source>
</evidence>
<dbReference type="OrthoDB" id="9811314at2"/>
<dbReference type="Gene3D" id="3.30.830.10">
    <property type="entry name" value="Metalloenzyme, LuxS/M16 peptidase-like"/>
    <property type="match status" value="2"/>
</dbReference>
<proteinExistence type="inferred from homology"/>
<evidence type="ECO:0000259" key="9">
    <source>
        <dbReference type="Pfam" id="PF05193"/>
    </source>
</evidence>
<feature type="chain" id="PRO_5023116319" evidence="7">
    <location>
        <begin position="24"/>
        <end position="475"/>
    </location>
</feature>
<dbReference type="EMBL" id="VUOA01000036">
    <property type="protein sequence ID" value="KAA2235325.1"/>
    <property type="molecule type" value="Genomic_DNA"/>
</dbReference>
<dbReference type="GO" id="GO:0006508">
    <property type="term" value="P:proteolysis"/>
    <property type="evidence" value="ECO:0007669"/>
    <property type="project" value="UniProtKB-KW"/>
</dbReference>
<evidence type="ECO:0000256" key="1">
    <source>
        <dbReference type="ARBA" id="ARBA00007261"/>
    </source>
</evidence>
<gene>
    <name evidence="10" type="ORF">F0L46_20125</name>
</gene>
<dbReference type="InterPro" id="IPR011249">
    <property type="entry name" value="Metalloenz_LuxS/M16"/>
</dbReference>
<evidence type="ECO:0000259" key="8">
    <source>
        <dbReference type="Pfam" id="PF00675"/>
    </source>
</evidence>
<keyword evidence="5" id="KW-0482">Metalloprotease</keyword>
<dbReference type="Proteomes" id="UP000323142">
    <property type="component" value="Unassembled WGS sequence"/>
</dbReference>
<name>A0A5B2V9R4_9HYPH</name>
<dbReference type="PANTHER" id="PTHR43690">
    <property type="entry name" value="NARDILYSIN"/>
    <property type="match status" value="1"/>
</dbReference>
<evidence type="ECO:0000256" key="2">
    <source>
        <dbReference type="ARBA" id="ARBA00022670"/>
    </source>
</evidence>
<dbReference type="GO" id="GO:0046872">
    <property type="term" value="F:metal ion binding"/>
    <property type="evidence" value="ECO:0007669"/>
    <property type="project" value="InterPro"/>
</dbReference>
<dbReference type="Pfam" id="PF05193">
    <property type="entry name" value="Peptidase_M16_C"/>
    <property type="match status" value="1"/>
</dbReference>
<keyword evidence="4" id="KW-0862">Zinc</keyword>
<evidence type="ECO:0000256" key="6">
    <source>
        <dbReference type="SAM" id="MobiDB-lite"/>
    </source>
</evidence>
<accession>A0A5B2V9R4</accession>
<evidence type="ECO:0000256" key="3">
    <source>
        <dbReference type="ARBA" id="ARBA00022801"/>
    </source>
</evidence>
<dbReference type="PANTHER" id="PTHR43690:SF17">
    <property type="entry name" value="PROTEIN YHJJ"/>
    <property type="match status" value="1"/>
</dbReference>
<dbReference type="SUPFAM" id="SSF63411">
    <property type="entry name" value="LuxS/MPP-like metallohydrolase"/>
    <property type="match status" value="2"/>
</dbReference>
<organism evidence="10 11">
    <name type="scientific">Salinarimonas soli</name>
    <dbReference type="NCBI Taxonomy" id="1638099"/>
    <lineage>
        <taxon>Bacteria</taxon>
        <taxon>Pseudomonadati</taxon>
        <taxon>Pseudomonadota</taxon>
        <taxon>Alphaproteobacteria</taxon>
        <taxon>Hyphomicrobiales</taxon>
        <taxon>Salinarimonadaceae</taxon>
        <taxon>Salinarimonas</taxon>
    </lineage>
</organism>
<sequence>MRHLPTSCLLLAAALALAGPVGAQPEAPATDPAPAVGTPPAEPPADLRPAEVRISDRVVLVRDPTARSIQFTMMVRAGCADEPNLKCRGIAHYLEHLILVGRNPDHKETAFRFFPEGSANGWTSDRTTAYVHRIPKRETAEADLEKLFSFYGNRLKGFEVSPEDAERERNVVLQEYNLRLGGNPFAQFQTRLNRLLLPHHPLGEPVIGTRETIKSFTVEEAKAFHKAWYVPNNAFFVVSGDISELALKGIVERTLGGAADQPLPERAWRQTFPVEPLQAVVRDTSESVRRRTVVTGKIVAVEDDNPTLRPARSLLVAFLRSQLPGSPHDVLVERENVTDAVAYTEVTRLVPGVYRASIGAEPHDEADPERLADALRKYWKDLAATGIDERNLDRLKRRFVEGQKLADRQGDRIYARIVDWIGMGNEYDTLAVWPRRIAAVTVADVNRLIRAIAGEGREVAGILLPGEPKGAGAAP</sequence>
<keyword evidence="2" id="KW-0645">Protease</keyword>
<evidence type="ECO:0000256" key="4">
    <source>
        <dbReference type="ARBA" id="ARBA00022833"/>
    </source>
</evidence>
<dbReference type="InterPro" id="IPR050626">
    <property type="entry name" value="Peptidase_M16"/>
</dbReference>
<protein>
    <submittedName>
        <fullName evidence="10">Insulinase family protein</fullName>
    </submittedName>
</protein>
<keyword evidence="7" id="KW-0732">Signal</keyword>
<evidence type="ECO:0000313" key="11">
    <source>
        <dbReference type="Proteomes" id="UP000323142"/>
    </source>
</evidence>
<comment type="caution">
    <text evidence="10">The sequence shown here is derived from an EMBL/GenBank/DDBJ whole genome shotgun (WGS) entry which is preliminary data.</text>
</comment>
<dbReference type="RefSeq" id="WP_149820903.1">
    <property type="nucleotide sequence ID" value="NZ_VUOA01000036.1"/>
</dbReference>
<dbReference type="InterPro" id="IPR007863">
    <property type="entry name" value="Peptidase_M16_C"/>
</dbReference>
<feature type="domain" description="Peptidase M16 N-terminal" evidence="8">
    <location>
        <begin position="57"/>
        <end position="177"/>
    </location>
</feature>